<evidence type="ECO:0000313" key="1">
    <source>
        <dbReference type="EMBL" id="NDY56769.1"/>
    </source>
</evidence>
<protein>
    <submittedName>
        <fullName evidence="1">Uncharacterized protein</fullName>
    </submittedName>
</protein>
<dbReference type="Proteomes" id="UP000469724">
    <property type="component" value="Unassembled WGS sequence"/>
</dbReference>
<proteinExistence type="predicted"/>
<reference evidence="1 2" key="1">
    <citation type="submission" date="2020-02" db="EMBL/GenBank/DDBJ databases">
        <title>Comparative genomics of sulfur disproportionating microorganisms.</title>
        <authorList>
            <person name="Ward L.M."/>
            <person name="Bertran E."/>
            <person name="Johnston D.T."/>
        </authorList>
    </citation>
    <scope>NUCLEOTIDE SEQUENCE [LARGE SCALE GENOMIC DNA]</scope>
    <source>
        <strain evidence="1 2">DSM 3696</strain>
    </source>
</reference>
<sequence length="152" mass="15389">MQAWEHTSSAWLDWPGAWQPAGLDATVQAARLPLGAAANPAAATGGLGVPVGPAAMLMIPGGVQVGAGPVATPGAPPLSLRPGPVQVAMDALVQTAGGGRMILMAHYPANRYNGWRDWDAGFSVPALSVSRTSPAAVHIPVRSSLGRPDATT</sequence>
<dbReference type="EMBL" id="JAAGRQ010000027">
    <property type="protein sequence ID" value="NDY56769.1"/>
    <property type="molecule type" value="Genomic_DNA"/>
</dbReference>
<dbReference type="RefSeq" id="WP_163301819.1">
    <property type="nucleotide sequence ID" value="NZ_JAAGRQ010000027.1"/>
</dbReference>
<keyword evidence="2" id="KW-1185">Reference proteome</keyword>
<gene>
    <name evidence="1" type="ORF">G3N56_08430</name>
</gene>
<evidence type="ECO:0000313" key="2">
    <source>
        <dbReference type="Proteomes" id="UP000469724"/>
    </source>
</evidence>
<name>A0A7K3NNJ6_9BACT</name>
<accession>A0A7K3NNJ6</accession>
<comment type="caution">
    <text evidence="1">The sequence shown here is derived from an EMBL/GenBank/DDBJ whole genome shotgun (WGS) entry which is preliminary data.</text>
</comment>
<dbReference type="AlphaFoldDB" id="A0A7K3NNJ6"/>
<organism evidence="1 2">
    <name type="scientific">Desulfolutivibrio sulfodismutans</name>
    <dbReference type="NCBI Taxonomy" id="63561"/>
    <lineage>
        <taxon>Bacteria</taxon>
        <taxon>Pseudomonadati</taxon>
        <taxon>Thermodesulfobacteriota</taxon>
        <taxon>Desulfovibrionia</taxon>
        <taxon>Desulfovibrionales</taxon>
        <taxon>Desulfovibrionaceae</taxon>
        <taxon>Desulfolutivibrio</taxon>
    </lineage>
</organism>